<dbReference type="PROSITE" id="PS01009">
    <property type="entry name" value="CRISP_1"/>
    <property type="match status" value="1"/>
</dbReference>
<evidence type="ECO:0000256" key="1">
    <source>
        <dbReference type="SAM" id="SignalP"/>
    </source>
</evidence>
<dbReference type="PRINTS" id="PR00837">
    <property type="entry name" value="V5TPXLIKE"/>
</dbReference>
<dbReference type="SUPFAM" id="SSF55797">
    <property type="entry name" value="PR-1-like"/>
    <property type="match status" value="1"/>
</dbReference>
<dbReference type="OrthoDB" id="337038at2759"/>
<keyword evidence="4" id="KW-1185">Reference proteome</keyword>
<sequence length="204" mass="23259">MHLSCFFQAILFLVVPHILVAADINDKGFQKAVLDAHNIDRAKHGVPAVTWDNELAKFAQKWANNCDFKHSGGPYGENLHGEWTAGSIEFNKKAKSGIHNGWYSEVRKYNFNMPGFSMETGHFTQVVWKSSKRIGCAWNTNTCNSNGMKFYKLVCEYLPAGNIANHFKENVPRPIQQAHVTELKYNKLEDEVDFSSFEQEKEDL</sequence>
<accession>A0A2T2NYR4</accession>
<dbReference type="FunFam" id="3.40.33.10:FF:000010">
    <property type="entry name" value="Predicted protein"/>
    <property type="match status" value="1"/>
</dbReference>
<proteinExistence type="predicted"/>
<feature type="chain" id="PRO_5015468854" evidence="1">
    <location>
        <begin position="22"/>
        <end position="204"/>
    </location>
</feature>
<reference evidence="3 4" key="1">
    <citation type="journal article" date="2018" name="Front. Microbiol.">
        <title>Genome-Wide Analysis of Corynespora cassiicola Leaf Fall Disease Putative Effectors.</title>
        <authorList>
            <person name="Lopez D."/>
            <person name="Ribeiro S."/>
            <person name="Label P."/>
            <person name="Fumanal B."/>
            <person name="Venisse J.S."/>
            <person name="Kohler A."/>
            <person name="de Oliveira R.R."/>
            <person name="Labutti K."/>
            <person name="Lipzen A."/>
            <person name="Lail K."/>
            <person name="Bauer D."/>
            <person name="Ohm R.A."/>
            <person name="Barry K.W."/>
            <person name="Spatafora J."/>
            <person name="Grigoriev I.V."/>
            <person name="Martin F.M."/>
            <person name="Pujade-Renaud V."/>
        </authorList>
    </citation>
    <scope>NUCLEOTIDE SEQUENCE [LARGE SCALE GENOMIC DNA]</scope>
    <source>
        <strain evidence="3 4">Philippines</strain>
    </source>
</reference>
<gene>
    <name evidence="3" type="ORF">BS50DRAFT_619368</name>
</gene>
<feature type="signal peptide" evidence="1">
    <location>
        <begin position="1"/>
        <end position="21"/>
    </location>
</feature>
<dbReference type="InterPro" id="IPR035940">
    <property type="entry name" value="CAP_sf"/>
</dbReference>
<name>A0A2T2NYR4_CORCC</name>
<dbReference type="SMART" id="SM00198">
    <property type="entry name" value="SCP"/>
    <property type="match status" value="1"/>
</dbReference>
<organism evidence="3 4">
    <name type="scientific">Corynespora cassiicola Philippines</name>
    <dbReference type="NCBI Taxonomy" id="1448308"/>
    <lineage>
        <taxon>Eukaryota</taxon>
        <taxon>Fungi</taxon>
        <taxon>Dikarya</taxon>
        <taxon>Ascomycota</taxon>
        <taxon>Pezizomycotina</taxon>
        <taxon>Dothideomycetes</taxon>
        <taxon>Pleosporomycetidae</taxon>
        <taxon>Pleosporales</taxon>
        <taxon>Corynesporascaceae</taxon>
        <taxon>Corynespora</taxon>
    </lineage>
</organism>
<dbReference type="GO" id="GO:0005576">
    <property type="term" value="C:extracellular region"/>
    <property type="evidence" value="ECO:0007669"/>
    <property type="project" value="InterPro"/>
</dbReference>
<evidence type="ECO:0000313" key="4">
    <source>
        <dbReference type="Proteomes" id="UP000240883"/>
    </source>
</evidence>
<evidence type="ECO:0000259" key="2">
    <source>
        <dbReference type="SMART" id="SM00198"/>
    </source>
</evidence>
<dbReference type="Proteomes" id="UP000240883">
    <property type="component" value="Unassembled WGS sequence"/>
</dbReference>
<dbReference type="InterPro" id="IPR001283">
    <property type="entry name" value="CRISP-related"/>
</dbReference>
<dbReference type="PRINTS" id="PR00838">
    <property type="entry name" value="V5ALLERGEN"/>
</dbReference>
<dbReference type="Gene3D" id="3.40.33.10">
    <property type="entry name" value="CAP"/>
    <property type="match status" value="1"/>
</dbReference>
<dbReference type="InterPro" id="IPR014044">
    <property type="entry name" value="CAP_dom"/>
</dbReference>
<dbReference type="STRING" id="1448308.A0A2T2NYR4"/>
<dbReference type="InterPro" id="IPR018244">
    <property type="entry name" value="Allrgn_V5/Tpx1_CS"/>
</dbReference>
<evidence type="ECO:0000313" key="3">
    <source>
        <dbReference type="EMBL" id="PSN70565.1"/>
    </source>
</evidence>
<feature type="domain" description="SCP" evidence="2">
    <location>
        <begin position="28"/>
        <end position="165"/>
    </location>
</feature>
<dbReference type="InterPro" id="IPR002413">
    <property type="entry name" value="V5_allergen-like"/>
</dbReference>
<dbReference type="EMBL" id="KZ678132">
    <property type="protein sequence ID" value="PSN70565.1"/>
    <property type="molecule type" value="Genomic_DNA"/>
</dbReference>
<protein>
    <submittedName>
        <fullName evidence="3">PR-1-like protein</fullName>
    </submittedName>
</protein>
<dbReference type="AlphaFoldDB" id="A0A2T2NYR4"/>
<dbReference type="Pfam" id="PF00188">
    <property type="entry name" value="CAP"/>
    <property type="match status" value="1"/>
</dbReference>
<dbReference type="PANTHER" id="PTHR10334">
    <property type="entry name" value="CYSTEINE-RICH SECRETORY PROTEIN-RELATED"/>
    <property type="match status" value="1"/>
</dbReference>
<keyword evidence="1" id="KW-0732">Signal</keyword>